<gene>
    <name evidence="2" type="ORF">WMG39_00700</name>
</gene>
<keyword evidence="1" id="KW-1133">Transmembrane helix</keyword>
<dbReference type="Proteomes" id="UP001384579">
    <property type="component" value="Unassembled WGS sequence"/>
</dbReference>
<proteinExistence type="predicted"/>
<protein>
    <submittedName>
        <fullName evidence="2">Uncharacterized protein</fullName>
    </submittedName>
</protein>
<keyword evidence="3" id="KW-1185">Reference proteome</keyword>
<dbReference type="RefSeq" id="WP_340541191.1">
    <property type="nucleotide sequence ID" value="NZ_JBBLXS010000005.1"/>
</dbReference>
<dbReference type="EMBL" id="JBBLXS010000005">
    <property type="protein sequence ID" value="MEK0183362.1"/>
    <property type="molecule type" value="Genomic_DNA"/>
</dbReference>
<comment type="caution">
    <text evidence="2">The sequence shown here is derived from an EMBL/GenBank/DDBJ whole genome shotgun (WGS) entry which is preliminary data.</text>
</comment>
<reference evidence="2 3" key="1">
    <citation type="journal article" date="2020" name="Harmful Algae">
        <title>Molecular and morphological characterization of a novel dihydroanatoxin-a producing Microcoleus species (cyanobacteria) from the Russian River, California, USA.</title>
        <authorList>
            <person name="Conklin K.Y."/>
            <person name="Stancheva R."/>
            <person name="Otten T.G."/>
            <person name="Fadness R."/>
            <person name="Boyer G.L."/>
            <person name="Read B."/>
            <person name="Zhang X."/>
            <person name="Sheath R.G."/>
        </authorList>
    </citation>
    <scope>NUCLEOTIDE SEQUENCE [LARGE SCALE GENOMIC DNA]</scope>
    <source>
        <strain evidence="2 3">PTRS2</strain>
    </source>
</reference>
<name>A0ABU8YG86_9CYAN</name>
<evidence type="ECO:0000313" key="2">
    <source>
        <dbReference type="EMBL" id="MEK0183362.1"/>
    </source>
</evidence>
<keyword evidence="1" id="KW-0472">Membrane</keyword>
<accession>A0ABU8YG86</accession>
<evidence type="ECO:0000313" key="3">
    <source>
        <dbReference type="Proteomes" id="UP001384579"/>
    </source>
</evidence>
<feature type="transmembrane region" description="Helical" evidence="1">
    <location>
        <begin position="83"/>
        <end position="102"/>
    </location>
</feature>
<organism evidence="2 3">
    <name type="scientific">Microcoleus anatoxicus PTRS2</name>
    <dbReference type="NCBI Taxonomy" id="2705321"/>
    <lineage>
        <taxon>Bacteria</taxon>
        <taxon>Bacillati</taxon>
        <taxon>Cyanobacteriota</taxon>
        <taxon>Cyanophyceae</taxon>
        <taxon>Oscillatoriophycideae</taxon>
        <taxon>Oscillatoriales</taxon>
        <taxon>Microcoleaceae</taxon>
        <taxon>Microcoleus</taxon>
        <taxon>Microcoleus anatoxicus</taxon>
    </lineage>
</organism>
<sequence>MVHGSWFMGNGSWGIGSWEWFMVHGELGIGNWEFVVGNGSWGIGNWELGMVHGEWFMGNGATPPCPPQGGKEWGMKVNTHKLLGVHCGTIVFVCIFSIRRLCPRRFRQDYQSG</sequence>
<evidence type="ECO:0000256" key="1">
    <source>
        <dbReference type="SAM" id="Phobius"/>
    </source>
</evidence>
<keyword evidence="1" id="KW-0812">Transmembrane</keyword>